<dbReference type="AlphaFoldDB" id="A0A917H737"/>
<gene>
    <name evidence="1" type="ORF">GCM10011374_37640</name>
</gene>
<comment type="caution">
    <text evidence="1">The sequence shown here is derived from an EMBL/GenBank/DDBJ whole genome shotgun (WGS) entry which is preliminary data.</text>
</comment>
<reference evidence="1" key="2">
    <citation type="submission" date="2020-09" db="EMBL/GenBank/DDBJ databases">
        <authorList>
            <person name="Sun Q."/>
            <person name="Zhou Y."/>
        </authorList>
    </citation>
    <scope>NUCLEOTIDE SEQUENCE</scope>
    <source>
        <strain evidence="1">CGMCC 1.12187</strain>
    </source>
</reference>
<sequence length="93" mass="9335">MSGDLGRDPAQGGAARGPAGGFVGVAPVLEVGVSGWLTDGATAESASAPHALCWIERARYLKFPVTTCTPGVGAQLAMKFGAALLVICQVPLP</sequence>
<organism evidence="1 2">
    <name type="scientific">Kocuria dechangensis</name>
    <dbReference type="NCBI Taxonomy" id="1176249"/>
    <lineage>
        <taxon>Bacteria</taxon>
        <taxon>Bacillati</taxon>
        <taxon>Actinomycetota</taxon>
        <taxon>Actinomycetes</taxon>
        <taxon>Micrococcales</taxon>
        <taxon>Micrococcaceae</taxon>
        <taxon>Kocuria</taxon>
    </lineage>
</organism>
<evidence type="ECO:0000313" key="2">
    <source>
        <dbReference type="Proteomes" id="UP000638848"/>
    </source>
</evidence>
<protein>
    <submittedName>
        <fullName evidence="1">Uncharacterized protein</fullName>
    </submittedName>
</protein>
<dbReference type="EMBL" id="BMEQ01000035">
    <property type="protein sequence ID" value="GGG69648.1"/>
    <property type="molecule type" value="Genomic_DNA"/>
</dbReference>
<accession>A0A917H737</accession>
<name>A0A917H737_9MICC</name>
<proteinExistence type="predicted"/>
<dbReference type="Proteomes" id="UP000638848">
    <property type="component" value="Unassembled WGS sequence"/>
</dbReference>
<reference evidence="1" key="1">
    <citation type="journal article" date="2014" name="Int. J. Syst. Evol. Microbiol.">
        <title>Complete genome sequence of Corynebacterium casei LMG S-19264T (=DSM 44701T), isolated from a smear-ripened cheese.</title>
        <authorList>
            <consortium name="US DOE Joint Genome Institute (JGI-PGF)"/>
            <person name="Walter F."/>
            <person name="Albersmeier A."/>
            <person name="Kalinowski J."/>
            <person name="Ruckert C."/>
        </authorList>
    </citation>
    <scope>NUCLEOTIDE SEQUENCE</scope>
    <source>
        <strain evidence="1">CGMCC 1.12187</strain>
    </source>
</reference>
<keyword evidence="2" id="KW-1185">Reference proteome</keyword>
<evidence type="ECO:0000313" key="1">
    <source>
        <dbReference type="EMBL" id="GGG69648.1"/>
    </source>
</evidence>